<proteinExistence type="predicted"/>
<name>A0A2C9VMT2_MANES</name>
<gene>
    <name evidence="1" type="ORF">MANES_06G042300</name>
</gene>
<dbReference type="AlphaFoldDB" id="A0A2C9VMT2"/>
<evidence type="ECO:0000313" key="1">
    <source>
        <dbReference type="EMBL" id="OAY46973.1"/>
    </source>
</evidence>
<protein>
    <submittedName>
        <fullName evidence="1">Uncharacterized protein</fullName>
    </submittedName>
</protein>
<reference evidence="1" key="1">
    <citation type="submission" date="2016-02" db="EMBL/GenBank/DDBJ databases">
        <title>WGS assembly of Manihot esculenta.</title>
        <authorList>
            <person name="Bredeson J.V."/>
            <person name="Prochnik S.E."/>
            <person name="Lyons J.B."/>
            <person name="Schmutz J."/>
            <person name="Grimwood J."/>
            <person name="Vrebalov J."/>
            <person name="Bart R.S."/>
            <person name="Amuge T."/>
            <person name="Ferguson M.E."/>
            <person name="Green R."/>
            <person name="Putnam N."/>
            <person name="Stites J."/>
            <person name="Rounsley S."/>
            <person name="Rokhsar D.S."/>
        </authorList>
    </citation>
    <scope>NUCLEOTIDE SEQUENCE [LARGE SCALE GENOMIC DNA]</scope>
    <source>
        <tissue evidence="1">Leaf</tissue>
    </source>
</reference>
<sequence>MLIIPFNLFASRYKYFKDERPLRDDKMLLWKLFSVK</sequence>
<dbReference type="EMBL" id="CM004392">
    <property type="protein sequence ID" value="OAY46973.1"/>
    <property type="molecule type" value="Genomic_DNA"/>
</dbReference>
<organism evidence="1">
    <name type="scientific">Manihot esculenta</name>
    <name type="common">Cassava</name>
    <name type="synonym">Jatropha manihot</name>
    <dbReference type="NCBI Taxonomy" id="3983"/>
    <lineage>
        <taxon>Eukaryota</taxon>
        <taxon>Viridiplantae</taxon>
        <taxon>Streptophyta</taxon>
        <taxon>Embryophyta</taxon>
        <taxon>Tracheophyta</taxon>
        <taxon>Spermatophyta</taxon>
        <taxon>Magnoliopsida</taxon>
        <taxon>eudicotyledons</taxon>
        <taxon>Gunneridae</taxon>
        <taxon>Pentapetalae</taxon>
        <taxon>rosids</taxon>
        <taxon>fabids</taxon>
        <taxon>Malpighiales</taxon>
        <taxon>Euphorbiaceae</taxon>
        <taxon>Crotonoideae</taxon>
        <taxon>Manihoteae</taxon>
        <taxon>Manihot</taxon>
    </lineage>
</organism>
<accession>A0A2C9VMT2</accession>